<dbReference type="SUPFAM" id="SSF51905">
    <property type="entry name" value="FAD/NAD(P)-binding domain"/>
    <property type="match status" value="1"/>
</dbReference>
<dbReference type="Gene3D" id="3.50.50.100">
    <property type="match status" value="1"/>
</dbReference>
<gene>
    <name evidence="6" type="ORF">K505DRAFT_228857</name>
</gene>
<evidence type="ECO:0000256" key="1">
    <source>
        <dbReference type="ARBA" id="ARBA00006442"/>
    </source>
</evidence>
<dbReference type="OrthoDB" id="202203at2759"/>
<organism evidence="6 7">
    <name type="scientific">Melanomma pulvis-pyrius CBS 109.77</name>
    <dbReference type="NCBI Taxonomy" id="1314802"/>
    <lineage>
        <taxon>Eukaryota</taxon>
        <taxon>Fungi</taxon>
        <taxon>Dikarya</taxon>
        <taxon>Ascomycota</taxon>
        <taxon>Pezizomycotina</taxon>
        <taxon>Dothideomycetes</taxon>
        <taxon>Pleosporomycetidae</taxon>
        <taxon>Pleosporales</taxon>
        <taxon>Melanommataceae</taxon>
        <taxon>Melanomma</taxon>
    </lineage>
</organism>
<dbReference type="GO" id="GO:0005737">
    <property type="term" value="C:cytoplasm"/>
    <property type="evidence" value="ECO:0007669"/>
    <property type="project" value="TreeGrafter"/>
</dbReference>
<dbReference type="PRINTS" id="PR00411">
    <property type="entry name" value="PNDRDTASEI"/>
</dbReference>
<feature type="domain" description="FAD/NAD(P)-binding" evidence="5">
    <location>
        <begin position="7"/>
        <end position="329"/>
    </location>
</feature>
<evidence type="ECO:0000256" key="3">
    <source>
        <dbReference type="ARBA" id="ARBA00022827"/>
    </source>
</evidence>
<dbReference type="AlphaFoldDB" id="A0A6A6XWH3"/>
<dbReference type="EMBL" id="MU001748">
    <property type="protein sequence ID" value="KAF2800365.1"/>
    <property type="molecule type" value="Genomic_DNA"/>
</dbReference>
<dbReference type="PRINTS" id="PR00368">
    <property type="entry name" value="FADPNR"/>
</dbReference>
<dbReference type="GO" id="GO:0050660">
    <property type="term" value="F:flavin adenine dinucleotide binding"/>
    <property type="evidence" value="ECO:0007669"/>
    <property type="project" value="TreeGrafter"/>
</dbReference>
<evidence type="ECO:0000256" key="4">
    <source>
        <dbReference type="ARBA" id="ARBA00023002"/>
    </source>
</evidence>
<keyword evidence="4" id="KW-0560">Oxidoreductase</keyword>
<comment type="similarity">
    <text evidence="1">Belongs to the FAD-dependent oxidoreductase family.</text>
</comment>
<dbReference type="Pfam" id="PF07992">
    <property type="entry name" value="Pyr_redox_2"/>
    <property type="match status" value="1"/>
</dbReference>
<dbReference type="GO" id="GO:0004174">
    <property type="term" value="F:electron-transferring-flavoprotein dehydrogenase activity"/>
    <property type="evidence" value="ECO:0007669"/>
    <property type="project" value="TreeGrafter"/>
</dbReference>
<keyword evidence="3" id="KW-0274">FAD</keyword>
<dbReference type="PANTHER" id="PTHR43735:SF3">
    <property type="entry name" value="FERROPTOSIS SUPPRESSOR PROTEIN 1"/>
    <property type="match status" value="1"/>
</dbReference>
<name>A0A6A6XWH3_9PLEO</name>
<dbReference type="PANTHER" id="PTHR43735">
    <property type="entry name" value="APOPTOSIS-INDUCING FACTOR 1"/>
    <property type="match status" value="1"/>
</dbReference>
<proteinExistence type="inferred from homology"/>
<protein>
    <submittedName>
        <fullName evidence="6">FAD/NAD(P)-binding domain-containing protein</fullName>
    </submittedName>
</protein>
<reference evidence="6" key="1">
    <citation type="journal article" date="2020" name="Stud. Mycol.">
        <title>101 Dothideomycetes genomes: a test case for predicting lifestyles and emergence of pathogens.</title>
        <authorList>
            <person name="Haridas S."/>
            <person name="Albert R."/>
            <person name="Binder M."/>
            <person name="Bloem J."/>
            <person name="Labutti K."/>
            <person name="Salamov A."/>
            <person name="Andreopoulos B."/>
            <person name="Baker S."/>
            <person name="Barry K."/>
            <person name="Bills G."/>
            <person name="Bluhm B."/>
            <person name="Cannon C."/>
            <person name="Castanera R."/>
            <person name="Culley D."/>
            <person name="Daum C."/>
            <person name="Ezra D."/>
            <person name="Gonzalez J."/>
            <person name="Henrissat B."/>
            <person name="Kuo A."/>
            <person name="Liang C."/>
            <person name="Lipzen A."/>
            <person name="Lutzoni F."/>
            <person name="Magnuson J."/>
            <person name="Mondo S."/>
            <person name="Nolan M."/>
            <person name="Ohm R."/>
            <person name="Pangilinan J."/>
            <person name="Park H.-J."/>
            <person name="Ramirez L."/>
            <person name="Alfaro M."/>
            <person name="Sun H."/>
            <person name="Tritt A."/>
            <person name="Yoshinaga Y."/>
            <person name="Zwiers L.-H."/>
            <person name="Turgeon B."/>
            <person name="Goodwin S."/>
            <person name="Spatafora J."/>
            <person name="Crous P."/>
            <person name="Grigoriev I."/>
        </authorList>
    </citation>
    <scope>NUCLEOTIDE SEQUENCE</scope>
    <source>
        <strain evidence="6">CBS 109.77</strain>
    </source>
</reference>
<evidence type="ECO:0000313" key="6">
    <source>
        <dbReference type="EMBL" id="KAF2800365.1"/>
    </source>
</evidence>
<dbReference type="InterPro" id="IPR036188">
    <property type="entry name" value="FAD/NAD-bd_sf"/>
</dbReference>
<keyword evidence="7" id="KW-1185">Reference proteome</keyword>
<evidence type="ECO:0000256" key="2">
    <source>
        <dbReference type="ARBA" id="ARBA00022630"/>
    </source>
</evidence>
<dbReference type="InterPro" id="IPR023753">
    <property type="entry name" value="FAD/NAD-binding_dom"/>
</dbReference>
<evidence type="ECO:0000313" key="7">
    <source>
        <dbReference type="Proteomes" id="UP000799757"/>
    </source>
</evidence>
<evidence type="ECO:0000259" key="5">
    <source>
        <dbReference type="Pfam" id="PF07992"/>
    </source>
</evidence>
<keyword evidence="2" id="KW-0285">Flavoprotein</keyword>
<accession>A0A6A6XWH3</accession>
<sequence length="429" mass="47107">MSRQPLNIVVLGGSYAGLSVAHHFLDNIIHQLSSFKGAPTYRVVLISPSTHLYWNICAPRALVSPNLVDLEDAFVPIEPAFSRHPFNEFEFIQGWAIEVDTSARKVKIELVKNQSTKRISGISKASSIQTIPFHAIIVATGTSAHSPLYTLHGTHEETLAEIQAFHRKLDSAHSVVIVGGGPSGVETAGQIATYYNLTPPDSTAPRMSKTITLLSGGPRLLPKLPRTVSKKAEKRLRELGVHVVHKLRELGHTTNQGGSSTDCHLNNDMTITSDLLISATGVNPNTRFFSNTLLDESRYVITDRETLRIYGQGIGGRLYAIGDCASYSRNYLPDVYDAIPVLMKNLHNDLLAHEYRLQTITAAPDIAALEDAKFAPSQRDTQLLPITRFGGAGTVRGWRVPGFVVWMLKGWDYGVGRAKEVVEGRAGRR</sequence>
<dbReference type="Proteomes" id="UP000799757">
    <property type="component" value="Unassembled WGS sequence"/>
</dbReference>